<dbReference type="EMBL" id="UINC01000356">
    <property type="protein sequence ID" value="SUZ53921.1"/>
    <property type="molecule type" value="Genomic_DNA"/>
</dbReference>
<dbReference type="AlphaFoldDB" id="A0A381NH90"/>
<evidence type="ECO:0000313" key="1">
    <source>
        <dbReference type="EMBL" id="SUZ53921.1"/>
    </source>
</evidence>
<protein>
    <submittedName>
        <fullName evidence="1">Uncharacterized protein</fullName>
    </submittedName>
</protein>
<organism evidence="1">
    <name type="scientific">marine metagenome</name>
    <dbReference type="NCBI Taxonomy" id="408172"/>
    <lineage>
        <taxon>unclassified sequences</taxon>
        <taxon>metagenomes</taxon>
        <taxon>ecological metagenomes</taxon>
    </lineage>
</organism>
<proteinExistence type="predicted"/>
<reference evidence="1" key="1">
    <citation type="submission" date="2018-05" db="EMBL/GenBank/DDBJ databases">
        <authorList>
            <person name="Lanie J.A."/>
            <person name="Ng W.-L."/>
            <person name="Kazmierczak K.M."/>
            <person name="Andrzejewski T.M."/>
            <person name="Davidsen T.M."/>
            <person name="Wayne K.J."/>
            <person name="Tettelin H."/>
            <person name="Glass J.I."/>
            <person name="Rusch D."/>
            <person name="Podicherti R."/>
            <person name="Tsui H.-C.T."/>
            <person name="Winkler M.E."/>
        </authorList>
    </citation>
    <scope>NUCLEOTIDE SEQUENCE</scope>
</reference>
<gene>
    <name evidence="1" type="ORF">METZ01_LOCUS6775</name>
</gene>
<accession>A0A381NH90</accession>
<name>A0A381NH90_9ZZZZ</name>
<sequence>MAGQTQNVSKFRTIRPISQVNIQYIHQDRCTMCRLVKVGDNAKHLPLQLSKALENH</sequence>